<accession>A0A7R9MGC8</accession>
<feature type="domain" description="C2H2-type" evidence="7">
    <location>
        <begin position="258"/>
        <end position="288"/>
    </location>
</feature>
<dbReference type="OrthoDB" id="8922241at2759"/>
<feature type="domain" description="C2H2-type" evidence="7">
    <location>
        <begin position="401"/>
        <end position="430"/>
    </location>
</feature>
<feature type="domain" description="C2H2-type" evidence="7">
    <location>
        <begin position="293"/>
        <end position="323"/>
    </location>
</feature>
<feature type="compositionally biased region" description="Basic and acidic residues" evidence="6">
    <location>
        <begin position="98"/>
        <end position="116"/>
    </location>
</feature>
<sequence length="448" mass="51055">MGSIGGDLSGLTRDQLCRLVWDVRRENSRLKTDLLRHELLSNKYHKYCNHLLNGRPIGADVVDNEIQRDINALRGAKDCVVKIKSLSNVIKESEDNENDGHVSEAEEVLKSRDKQVLDSHNTSDDIVVVMNNTNESLLIETLWRNTSETNGHNSRSNDSPRDIHSKTNSDINSKTKSSKGKHKTSGSDSKACVDNEDTDCIHVSKYFKNTSGEAMDSMKRHISEAIESVVNNSTSFDEEVDENQASVSGQAYNRRSNYRCDREGCYFEAFLNSRLKLHKMTAHSGEQEIQHEFQCSIDDCNKVFKTDLNLRQHQLGAHPMSFPDVPWIHCPHNDCLFITKSRAYNSNHKKAHKDPNYKYKHKQQKSYETYERGNELAVNPLLEIQGQTDLVLPSVADMVDLRCGWFGCEHQFSSDEDLQTHMTTHKGHVPSPEIHLWGEQLLDLSELM</sequence>
<name>A0A7R9MGC8_9ACAR</name>
<keyword evidence="9" id="KW-1185">Reference proteome</keyword>
<dbReference type="PANTHER" id="PTHR19818:SF139">
    <property type="entry name" value="PAIR-RULE PROTEIN ODD-PAIRED"/>
    <property type="match status" value="1"/>
</dbReference>
<dbReference type="InterPro" id="IPR050329">
    <property type="entry name" value="GLI_C2H2-zinc-finger"/>
</dbReference>
<dbReference type="GO" id="GO:0000981">
    <property type="term" value="F:DNA-binding transcription factor activity, RNA polymerase II-specific"/>
    <property type="evidence" value="ECO:0007669"/>
    <property type="project" value="TreeGrafter"/>
</dbReference>
<evidence type="ECO:0000256" key="3">
    <source>
        <dbReference type="ARBA" id="ARBA00022771"/>
    </source>
</evidence>
<keyword evidence="1" id="KW-0479">Metal-binding</keyword>
<dbReference type="SUPFAM" id="SSF57667">
    <property type="entry name" value="beta-beta-alpha zinc fingers"/>
    <property type="match status" value="1"/>
</dbReference>
<dbReference type="GO" id="GO:0008270">
    <property type="term" value="F:zinc ion binding"/>
    <property type="evidence" value="ECO:0007669"/>
    <property type="project" value="UniProtKB-KW"/>
</dbReference>
<dbReference type="InterPro" id="IPR036236">
    <property type="entry name" value="Znf_C2H2_sf"/>
</dbReference>
<dbReference type="GO" id="GO:0045944">
    <property type="term" value="P:positive regulation of transcription by RNA polymerase II"/>
    <property type="evidence" value="ECO:0007669"/>
    <property type="project" value="UniProtKB-ARBA"/>
</dbReference>
<evidence type="ECO:0000256" key="4">
    <source>
        <dbReference type="ARBA" id="ARBA00022833"/>
    </source>
</evidence>
<evidence type="ECO:0000256" key="1">
    <source>
        <dbReference type="ARBA" id="ARBA00022723"/>
    </source>
</evidence>
<organism evidence="8">
    <name type="scientific">Oppiella nova</name>
    <dbReference type="NCBI Taxonomy" id="334625"/>
    <lineage>
        <taxon>Eukaryota</taxon>
        <taxon>Metazoa</taxon>
        <taxon>Ecdysozoa</taxon>
        <taxon>Arthropoda</taxon>
        <taxon>Chelicerata</taxon>
        <taxon>Arachnida</taxon>
        <taxon>Acari</taxon>
        <taxon>Acariformes</taxon>
        <taxon>Sarcoptiformes</taxon>
        <taxon>Oribatida</taxon>
        <taxon>Brachypylina</taxon>
        <taxon>Oppioidea</taxon>
        <taxon>Oppiidae</taxon>
        <taxon>Oppiella</taxon>
    </lineage>
</organism>
<evidence type="ECO:0000259" key="7">
    <source>
        <dbReference type="PROSITE" id="PS50157"/>
    </source>
</evidence>
<dbReference type="GO" id="GO:0005634">
    <property type="term" value="C:nucleus"/>
    <property type="evidence" value="ECO:0007669"/>
    <property type="project" value="UniProtKB-ARBA"/>
</dbReference>
<dbReference type="EMBL" id="CAJPVJ010018223">
    <property type="protein sequence ID" value="CAG2176896.1"/>
    <property type="molecule type" value="Genomic_DNA"/>
</dbReference>
<evidence type="ECO:0000256" key="5">
    <source>
        <dbReference type="PROSITE-ProRule" id="PRU00042"/>
    </source>
</evidence>
<feature type="region of interest" description="Disordered" evidence="6">
    <location>
        <begin position="92"/>
        <end position="116"/>
    </location>
</feature>
<dbReference type="GO" id="GO:0000978">
    <property type="term" value="F:RNA polymerase II cis-regulatory region sequence-specific DNA binding"/>
    <property type="evidence" value="ECO:0007669"/>
    <property type="project" value="TreeGrafter"/>
</dbReference>
<keyword evidence="2" id="KW-0677">Repeat</keyword>
<gene>
    <name evidence="8" type="ORF">ONB1V03_LOCUS16329</name>
</gene>
<dbReference type="SMART" id="SM00355">
    <property type="entry name" value="ZnF_C2H2"/>
    <property type="match status" value="4"/>
</dbReference>
<proteinExistence type="predicted"/>
<reference evidence="8" key="1">
    <citation type="submission" date="2020-11" db="EMBL/GenBank/DDBJ databases">
        <authorList>
            <person name="Tran Van P."/>
        </authorList>
    </citation>
    <scope>NUCLEOTIDE SEQUENCE</scope>
</reference>
<evidence type="ECO:0000313" key="8">
    <source>
        <dbReference type="EMBL" id="CAD7659734.1"/>
    </source>
</evidence>
<keyword evidence="3 5" id="KW-0863">Zinc-finger</keyword>
<evidence type="ECO:0000256" key="2">
    <source>
        <dbReference type="ARBA" id="ARBA00022737"/>
    </source>
</evidence>
<dbReference type="PANTHER" id="PTHR19818">
    <property type="entry name" value="ZINC FINGER PROTEIN ZIC AND GLI"/>
    <property type="match status" value="1"/>
</dbReference>
<dbReference type="AlphaFoldDB" id="A0A7R9MGC8"/>
<dbReference type="InterPro" id="IPR013087">
    <property type="entry name" value="Znf_C2H2_type"/>
</dbReference>
<keyword evidence="4" id="KW-0862">Zinc</keyword>
<feature type="region of interest" description="Disordered" evidence="6">
    <location>
        <begin position="147"/>
        <end position="192"/>
    </location>
</feature>
<evidence type="ECO:0000256" key="6">
    <source>
        <dbReference type="SAM" id="MobiDB-lite"/>
    </source>
</evidence>
<protein>
    <recommendedName>
        <fullName evidence="7">C2H2-type domain-containing protein</fullName>
    </recommendedName>
</protein>
<feature type="compositionally biased region" description="Polar residues" evidence="6">
    <location>
        <begin position="147"/>
        <end position="157"/>
    </location>
</feature>
<dbReference type="Pfam" id="PF21816">
    <property type="entry name" value="Zap1_zf1"/>
    <property type="match status" value="1"/>
</dbReference>
<dbReference type="EMBL" id="OC933048">
    <property type="protein sequence ID" value="CAD7659734.1"/>
    <property type="molecule type" value="Genomic_DNA"/>
</dbReference>
<dbReference type="PROSITE" id="PS50157">
    <property type="entry name" value="ZINC_FINGER_C2H2_2"/>
    <property type="match status" value="3"/>
</dbReference>
<dbReference type="PROSITE" id="PS00028">
    <property type="entry name" value="ZINC_FINGER_C2H2_1"/>
    <property type="match status" value="2"/>
</dbReference>
<dbReference type="Gene3D" id="3.30.160.60">
    <property type="entry name" value="Classic Zinc Finger"/>
    <property type="match status" value="1"/>
</dbReference>
<dbReference type="InterPro" id="IPR048420">
    <property type="entry name" value="Zap1-like_Znf1"/>
</dbReference>
<dbReference type="Proteomes" id="UP000728032">
    <property type="component" value="Unassembled WGS sequence"/>
</dbReference>
<feature type="compositionally biased region" description="Basic and acidic residues" evidence="6">
    <location>
        <begin position="158"/>
        <end position="167"/>
    </location>
</feature>
<evidence type="ECO:0000313" key="9">
    <source>
        <dbReference type="Proteomes" id="UP000728032"/>
    </source>
</evidence>